<dbReference type="EnsemblFungi" id="MAPG_02582T0">
    <property type="protein sequence ID" value="MAPG_02582T0"/>
    <property type="gene ID" value="MAPG_02582"/>
</dbReference>
<reference evidence="3" key="2">
    <citation type="submission" date="2010-05" db="EMBL/GenBank/DDBJ databases">
        <title>The genome sequence of Magnaporthe poae strain ATCC 64411.</title>
        <authorList>
            <person name="Ma L.-J."/>
            <person name="Dead R."/>
            <person name="Young S."/>
            <person name="Zeng Q."/>
            <person name="Koehrsen M."/>
            <person name="Alvarado L."/>
            <person name="Berlin A."/>
            <person name="Chapman S.B."/>
            <person name="Chen Z."/>
            <person name="Freedman E."/>
            <person name="Gellesch M."/>
            <person name="Goldberg J."/>
            <person name="Griggs A."/>
            <person name="Gujja S."/>
            <person name="Heilman E.R."/>
            <person name="Heiman D."/>
            <person name="Hepburn T."/>
            <person name="Howarth C."/>
            <person name="Jen D."/>
            <person name="Larson L."/>
            <person name="Mehta T."/>
            <person name="Neiman D."/>
            <person name="Pearson M."/>
            <person name="Roberts A."/>
            <person name="Saif S."/>
            <person name="Shea T."/>
            <person name="Shenoy N."/>
            <person name="Sisk P."/>
            <person name="Stolte C."/>
            <person name="Sykes S."/>
            <person name="Walk T."/>
            <person name="White J."/>
            <person name="Yandava C."/>
            <person name="Haas B."/>
            <person name="Nusbaum C."/>
            <person name="Birren B."/>
        </authorList>
    </citation>
    <scope>NUCLEOTIDE SEQUENCE [LARGE SCALE GENOMIC DNA]</scope>
    <source>
        <strain evidence="3">ATCC 64411 / 73-15</strain>
    </source>
</reference>
<organism evidence="2 3">
    <name type="scientific">Magnaporthiopsis poae (strain ATCC 64411 / 73-15)</name>
    <name type="common">Kentucky bluegrass fungus</name>
    <name type="synonym">Magnaporthe poae</name>
    <dbReference type="NCBI Taxonomy" id="644358"/>
    <lineage>
        <taxon>Eukaryota</taxon>
        <taxon>Fungi</taxon>
        <taxon>Dikarya</taxon>
        <taxon>Ascomycota</taxon>
        <taxon>Pezizomycotina</taxon>
        <taxon>Sordariomycetes</taxon>
        <taxon>Sordariomycetidae</taxon>
        <taxon>Magnaporthales</taxon>
        <taxon>Magnaporthaceae</taxon>
        <taxon>Magnaporthiopsis</taxon>
    </lineage>
</organism>
<dbReference type="Proteomes" id="UP000011715">
    <property type="component" value="Unassembled WGS sequence"/>
</dbReference>
<dbReference type="AlphaFoldDB" id="A0A0C4DRR8"/>
<dbReference type="VEuPathDB" id="FungiDB:MAPG_02582"/>
<keyword evidence="3" id="KW-1185">Reference proteome</keyword>
<dbReference type="EMBL" id="ADBL01000636">
    <property type="status" value="NOT_ANNOTATED_CDS"/>
    <property type="molecule type" value="Genomic_DNA"/>
</dbReference>
<reference evidence="1" key="3">
    <citation type="submission" date="2011-03" db="EMBL/GenBank/DDBJ databases">
        <title>Annotation of Magnaporthe poae ATCC 64411.</title>
        <authorList>
            <person name="Ma L.-J."/>
            <person name="Dead R."/>
            <person name="Young S.K."/>
            <person name="Zeng Q."/>
            <person name="Gargeya S."/>
            <person name="Fitzgerald M."/>
            <person name="Haas B."/>
            <person name="Abouelleil A."/>
            <person name="Alvarado L."/>
            <person name="Arachchi H.M."/>
            <person name="Berlin A."/>
            <person name="Brown A."/>
            <person name="Chapman S.B."/>
            <person name="Chen Z."/>
            <person name="Dunbar C."/>
            <person name="Freedman E."/>
            <person name="Gearin G."/>
            <person name="Gellesch M."/>
            <person name="Goldberg J."/>
            <person name="Griggs A."/>
            <person name="Gujja S."/>
            <person name="Heiman D."/>
            <person name="Howarth C."/>
            <person name="Larson L."/>
            <person name="Lui A."/>
            <person name="MacDonald P.J.P."/>
            <person name="Mehta T."/>
            <person name="Montmayeur A."/>
            <person name="Murphy C."/>
            <person name="Neiman D."/>
            <person name="Pearson M."/>
            <person name="Priest M."/>
            <person name="Roberts A."/>
            <person name="Saif S."/>
            <person name="Shea T."/>
            <person name="Shenoy N."/>
            <person name="Sisk P."/>
            <person name="Stolte C."/>
            <person name="Sykes S."/>
            <person name="Yandava C."/>
            <person name="Wortman J."/>
            <person name="Nusbaum C."/>
            <person name="Birren B."/>
        </authorList>
    </citation>
    <scope>NUCLEOTIDE SEQUENCE</scope>
    <source>
        <strain evidence="1">ATCC 64411</strain>
    </source>
</reference>
<reference evidence="1" key="1">
    <citation type="submission" date="2010-05" db="EMBL/GenBank/DDBJ databases">
        <title>The Genome Sequence of Magnaporthe poae strain ATCC 64411.</title>
        <authorList>
            <consortium name="The Broad Institute Genome Sequencing Platform"/>
            <consortium name="Broad Institute Genome Sequencing Center for Infectious Disease"/>
            <person name="Ma L.-J."/>
            <person name="Dead R."/>
            <person name="Young S."/>
            <person name="Zeng Q."/>
            <person name="Koehrsen M."/>
            <person name="Alvarado L."/>
            <person name="Berlin A."/>
            <person name="Chapman S.B."/>
            <person name="Chen Z."/>
            <person name="Freedman E."/>
            <person name="Gellesch M."/>
            <person name="Goldberg J."/>
            <person name="Griggs A."/>
            <person name="Gujja S."/>
            <person name="Heilman E.R."/>
            <person name="Heiman D."/>
            <person name="Hepburn T."/>
            <person name="Howarth C."/>
            <person name="Jen D."/>
            <person name="Larson L."/>
            <person name="Mehta T."/>
            <person name="Neiman D."/>
            <person name="Pearson M."/>
            <person name="Roberts A."/>
            <person name="Saif S."/>
            <person name="Shea T."/>
            <person name="Shenoy N."/>
            <person name="Sisk P."/>
            <person name="Stolte C."/>
            <person name="Sykes S."/>
            <person name="Walk T."/>
            <person name="White J."/>
            <person name="Yandava C."/>
            <person name="Haas B."/>
            <person name="Nusbaum C."/>
            <person name="Birren B."/>
        </authorList>
    </citation>
    <scope>NUCLEOTIDE SEQUENCE</scope>
    <source>
        <strain evidence="1">ATCC 64411</strain>
    </source>
</reference>
<evidence type="ECO:0000313" key="1">
    <source>
        <dbReference type="EMBL" id="KLU83525.1"/>
    </source>
</evidence>
<proteinExistence type="predicted"/>
<evidence type="ECO:0000313" key="2">
    <source>
        <dbReference type="EnsemblFungi" id="MAPG_02582T0"/>
    </source>
</evidence>
<reference evidence="2" key="5">
    <citation type="submission" date="2015-06" db="UniProtKB">
        <authorList>
            <consortium name="EnsemblFungi"/>
        </authorList>
    </citation>
    <scope>IDENTIFICATION</scope>
    <source>
        <strain evidence="2">ATCC 64411</strain>
    </source>
</reference>
<dbReference type="EMBL" id="GL876967">
    <property type="protein sequence ID" value="KLU83525.1"/>
    <property type="molecule type" value="Genomic_DNA"/>
</dbReference>
<reference evidence="2" key="4">
    <citation type="journal article" date="2015" name="G3 (Bethesda)">
        <title>Genome sequences of three phytopathogenic species of the Magnaporthaceae family of fungi.</title>
        <authorList>
            <person name="Okagaki L.H."/>
            <person name="Nunes C.C."/>
            <person name="Sailsbery J."/>
            <person name="Clay B."/>
            <person name="Brown D."/>
            <person name="John T."/>
            <person name="Oh Y."/>
            <person name="Young N."/>
            <person name="Fitzgerald M."/>
            <person name="Haas B.J."/>
            <person name="Zeng Q."/>
            <person name="Young S."/>
            <person name="Adiconis X."/>
            <person name="Fan L."/>
            <person name="Levin J.Z."/>
            <person name="Mitchell T.K."/>
            <person name="Okubara P.A."/>
            <person name="Farman M.L."/>
            <person name="Kohn L.M."/>
            <person name="Birren B."/>
            <person name="Ma L.-J."/>
            <person name="Dean R.A."/>
        </authorList>
    </citation>
    <scope>NUCLEOTIDE SEQUENCE</scope>
    <source>
        <strain evidence="2">ATCC 64411 / 73-15</strain>
    </source>
</reference>
<name>A0A0C4DRR8_MAGP6</name>
<gene>
    <name evidence="1" type="ORF">MAPG_02582</name>
</gene>
<sequence length="107" mass="12056">MTANVGVLCRWVFPQSIDCFIFSCAVRLIVREPDRNTEGRMAGGGRWTEAMHASPFSCLFFRVRPGFFWPCASVCKFLGLGFYTSAHAPFLSMGKPLVINTEKQKQE</sequence>
<protein>
    <submittedName>
        <fullName evidence="1 2">Uncharacterized protein</fullName>
    </submittedName>
</protein>
<accession>A0A0C4DRR8</accession>
<evidence type="ECO:0000313" key="3">
    <source>
        <dbReference type="Proteomes" id="UP000011715"/>
    </source>
</evidence>